<dbReference type="KEGG" id="medw:NCTC10132_00764"/>
<reference evidence="2" key="1">
    <citation type="submission" date="2018-06" db="EMBL/GenBank/DDBJ databases">
        <authorList>
            <consortium name="Pathogen Informatics"/>
        </authorList>
    </citation>
    <scope>NUCLEOTIDE SEQUENCE [LARGE SCALE GENOMIC DNA]</scope>
    <source>
        <strain evidence="2">NCTC10132</strain>
    </source>
</reference>
<keyword evidence="2" id="KW-1185">Reference proteome</keyword>
<organism evidence="1 2">
    <name type="scientific">Mycoplasmopsis edwardii</name>
    <dbReference type="NCBI Taxonomy" id="53558"/>
    <lineage>
        <taxon>Bacteria</taxon>
        <taxon>Bacillati</taxon>
        <taxon>Mycoplasmatota</taxon>
        <taxon>Mycoplasmoidales</taxon>
        <taxon>Metamycoplasmataceae</taxon>
        <taxon>Mycoplasmopsis</taxon>
    </lineage>
</organism>
<accession>A0A3B0PL65</accession>
<dbReference type="RefSeq" id="WP_117275344.1">
    <property type="nucleotide sequence ID" value="NZ_LS991951.1"/>
</dbReference>
<dbReference type="AlphaFoldDB" id="A0A3B0PL65"/>
<dbReference type="EMBL" id="LS991951">
    <property type="protein sequence ID" value="SYV97399.1"/>
    <property type="molecule type" value="Genomic_DNA"/>
</dbReference>
<proteinExistence type="predicted"/>
<gene>
    <name evidence="1" type="ORF">NCTC10132_00764</name>
</gene>
<dbReference type="Proteomes" id="UP000257559">
    <property type="component" value="Chromosome"/>
</dbReference>
<sequence length="123" mass="14469">MSLLLGADMIPLNIKIFLRNQSEKPMLYKTIRDMKNSINISEKTIQIADKSLNTANNIIESIESRYEYIFGKSIKKMSSEDRNKLLKDLDFDILKSYKLGEIDIANRENFQKSSFRLRIFILW</sequence>
<name>A0A3B0PL65_9BACT</name>
<protein>
    <submittedName>
        <fullName evidence="1">Uncharacterized protein</fullName>
    </submittedName>
</protein>
<evidence type="ECO:0000313" key="1">
    <source>
        <dbReference type="EMBL" id="SYV97399.1"/>
    </source>
</evidence>
<evidence type="ECO:0000313" key="2">
    <source>
        <dbReference type="Proteomes" id="UP000257559"/>
    </source>
</evidence>